<sequence>MRATRATFRTAAVATGAIAALAVPATAAFADTTPAPQQANGADDQSQGTGTDDQNQNGTDGQDQNQGQDQGQDQGDQDQNARQLISSPTLAEGFSAKVYSVGGNGAEADIYKDGALVTTLKANGSTAKTTTGGYVFQLTPSGQLTADQDSSGDKTDPPVPGGWESKGTTNLGDGWSAKVDVNASARSARAEISQNGTSKGKVEAYDGSKTTRIGDRTFTLTSDGTITSKKDAKDPVAGGWESKGVKKFGDGWSAAVQVNASARTAKADISHHGEVRGHLTAYNGAKSLKIDNYTFALSSDGTITAKKSVTPKPAPDHKRQYVKTVGLADGVSTAKVYKLDTCHYQADVYAHGKKLDTLDAHDRTAYGQHNGLHVALKSNGTVTSWLDGSGKHATAHGAKKAAPVGPVTPATPRHTDGGRTLPQGGVKAGAENVAAHTSTGSDTTPLIAAGAGAAALGAAGLGFSIFRRKHNN</sequence>
<reference evidence="1" key="1">
    <citation type="journal article" date="2025" name="Int. J. Syst. Evol. Microbiol.">
        <title>Streptomyces citrinus sp. nov., with yellow diffusible pigment.</title>
        <authorList>
            <person name="He Y."/>
            <person name="Yang E."/>
            <person name="Xu J."/>
            <person name="Sun Y."/>
            <person name="Sun L."/>
        </authorList>
    </citation>
    <scope>NUCLEOTIDE SEQUENCE</scope>
    <source>
        <strain evidence="1">Q6</strain>
    </source>
</reference>
<keyword evidence="2" id="KW-1185">Reference proteome</keyword>
<evidence type="ECO:0000313" key="1">
    <source>
        <dbReference type="EMBL" id="WWQ65477.1"/>
    </source>
</evidence>
<dbReference type="EMBL" id="CP146022">
    <property type="protein sequence ID" value="WWQ65477.1"/>
    <property type="molecule type" value="Genomic_DNA"/>
</dbReference>
<gene>
    <name evidence="1" type="ORF">V2W30_20575</name>
</gene>
<protein>
    <submittedName>
        <fullName evidence="1">Uncharacterized protein</fullName>
    </submittedName>
</protein>
<accession>A0ACD5AE37</accession>
<name>A0ACD5AE37_9ACTN</name>
<evidence type="ECO:0000313" key="2">
    <source>
        <dbReference type="Proteomes" id="UP001432251"/>
    </source>
</evidence>
<dbReference type="Proteomes" id="UP001432251">
    <property type="component" value="Chromosome"/>
</dbReference>
<proteinExistence type="predicted"/>
<organism evidence="1 2">
    <name type="scientific">Streptomyces citrinus</name>
    <dbReference type="NCBI Taxonomy" id="3118173"/>
    <lineage>
        <taxon>Bacteria</taxon>
        <taxon>Bacillati</taxon>
        <taxon>Actinomycetota</taxon>
        <taxon>Actinomycetes</taxon>
        <taxon>Kitasatosporales</taxon>
        <taxon>Streptomycetaceae</taxon>
        <taxon>Streptomyces</taxon>
    </lineage>
</organism>